<dbReference type="Gene3D" id="3.30.70.20">
    <property type="match status" value="1"/>
</dbReference>
<dbReference type="InterPro" id="IPR017900">
    <property type="entry name" value="4Fe4S_Fe_S_CS"/>
</dbReference>
<dbReference type="InterPro" id="IPR050572">
    <property type="entry name" value="Fe-S_Ferredoxin"/>
</dbReference>
<reference evidence="7" key="1">
    <citation type="submission" date="2017-09" db="EMBL/GenBank/DDBJ databases">
        <title>Metaegenomics of thermophilic ammonia-oxidizing enrichment culture.</title>
        <authorList>
            <person name="Kato S."/>
            <person name="Suzuki K."/>
        </authorList>
    </citation>
    <scope>NUCLEOTIDE SEQUENCE [LARGE SCALE GENOMIC DNA]</scope>
</reference>
<dbReference type="EMBL" id="BEHY01000078">
    <property type="protein sequence ID" value="GBD09893.1"/>
    <property type="molecule type" value="Genomic_DNA"/>
</dbReference>
<protein>
    <submittedName>
        <fullName evidence="6">NAD(P)H-quinone oxidoreductase subunit I, chloroplastic</fullName>
        <ecNumber evidence="6">1.6.5.11</ecNumber>
    </submittedName>
</protein>
<dbReference type="SUPFAM" id="SSF54862">
    <property type="entry name" value="4Fe-4S ferredoxins"/>
    <property type="match status" value="1"/>
</dbReference>
<dbReference type="Pfam" id="PF12838">
    <property type="entry name" value="Fer4_7"/>
    <property type="match status" value="1"/>
</dbReference>
<dbReference type="PANTHER" id="PTHR43687:SF1">
    <property type="entry name" value="FERREDOXIN III"/>
    <property type="match status" value="1"/>
</dbReference>
<dbReference type="PANTHER" id="PTHR43687">
    <property type="entry name" value="ADENYLYLSULFATE REDUCTASE, BETA SUBUNIT"/>
    <property type="match status" value="1"/>
</dbReference>
<feature type="domain" description="4Fe-4S ferredoxin-type" evidence="5">
    <location>
        <begin position="43"/>
        <end position="72"/>
    </location>
</feature>
<name>A0A2H5Y908_9CHLR</name>
<dbReference type="Proteomes" id="UP000236642">
    <property type="component" value="Unassembled WGS sequence"/>
</dbReference>
<evidence type="ECO:0000256" key="1">
    <source>
        <dbReference type="ARBA" id="ARBA00022485"/>
    </source>
</evidence>
<proteinExistence type="predicted"/>
<dbReference type="PROSITE" id="PS51379">
    <property type="entry name" value="4FE4S_FER_2"/>
    <property type="match status" value="2"/>
</dbReference>
<evidence type="ECO:0000259" key="5">
    <source>
        <dbReference type="PROSITE" id="PS51379"/>
    </source>
</evidence>
<organism evidence="6 7">
    <name type="scientific">Candidatus Thermoflexus japonica</name>
    <dbReference type="NCBI Taxonomy" id="2035417"/>
    <lineage>
        <taxon>Bacteria</taxon>
        <taxon>Bacillati</taxon>
        <taxon>Chloroflexota</taxon>
        <taxon>Thermoflexia</taxon>
        <taxon>Thermoflexales</taxon>
        <taxon>Thermoflexaceae</taxon>
        <taxon>Thermoflexus</taxon>
    </lineage>
</organism>
<keyword evidence="2" id="KW-0479">Metal-binding</keyword>
<dbReference type="GO" id="GO:0046872">
    <property type="term" value="F:metal ion binding"/>
    <property type="evidence" value="ECO:0007669"/>
    <property type="project" value="UniProtKB-KW"/>
</dbReference>
<evidence type="ECO:0000256" key="3">
    <source>
        <dbReference type="ARBA" id="ARBA00023004"/>
    </source>
</evidence>
<feature type="domain" description="4Fe-4S ferredoxin-type" evidence="5">
    <location>
        <begin position="5"/>
        <end position="34"/>
    </location>
</feature>
<dbReference type="EC" id="1.6.5.11" evidence="6"/>
<accession>A0A2H5Y908</accession>
<keyword evidence="3" id="KW-0408">Iron</keyword>
<dbReference type="GO" id="GO:0016491">
    <property type="term" value="F:oxidoreductase activity"/>
    <property type="evidence" value="ECO:0007669"/>
    <property type="project" value="UniProtKB-KW"/>
</dbReference>
<comment type="caution">
    <text evidence="6">The sequence shown here is derived from an EMBL/GenBank/DDBJ whole genome shotgun (WGS) entry which is preliminary data.</text>
</comment>
<keyword evidence="6" id="KW-0560">Oxidoreductase</keyword>
<evidence type="ECO:0000256" key="2">
    <source>
        <dbReference type="ARBA" id="ARBA00022723"/>
    </source>
</evidence>
<dbReference type="AlphaFoldDB" id="A0A2H5Y908"/>
<dbReference type="InterPro" id="IPR017896">
    <property type="entry name" value="4Fe4S_Fe-S-bd"/>
</dbReference>
<dbReference type="PROSITE" id="PS00198">
    <property type="entry name" value="4FE4S_FER_1"/>
    <property type="match status" value="1"/>
</dbReference>
<evidence type="ECO:0000313" key="6">
    <source>
        <dbReference type="EMBL" id="GBD09893.1"/>
    </source>
</evidence>
<dbReference type="GO" id="GO:0051539">
    <property type="term" value="F:4 iron, 4 sulfur cluster binding"/>
    <property type="evidence" value="ECO:0007669"/>
    <property type="project" value="UniProtKB-KW"/>
</dbReference>
<evidence type="ECO:0000313" key="7">
    <source>
        <dbReference type="Proteomes" id="UP000236642"/>
    </source>
</evidence>
<evidence type="ECO:0000256" key="4">
    <source>
        <dbReference type="ARBA" id="ARBA00023014"/>
    </source>
</evidence>
<keyword evidence="1" id="KW-0004">4Fe-4S</keyword>
<sequence length="84" mass="9331">MSIKGWITVDERFCKGCELCVHFCPQQALGLAWDRLTPKGYHPVRLVDPERCTGCEVCAVVCPEGAITVYRQAPVRARRAPSLA</sequence>
<gene>
    <name evidence="6" type="primary">ndhI_3</name>
    <name evidence="6" type="ORF">HRbin22_02155</name>
</gene>
<keyword evidence="4" id="KW-0411">Iron-sulfur</keyword>